<dbReference type="Proteomes" id="UP000887563">
    <property type="component" value="Unplaced"/>
</dbReference>
<dbReference type="PANTHER" id="PTHR13254:SF0">
    <property type="entry name" value="GOLGIN SUBFAMILY A MEMBER 7_ERF4 DOMAIN-CONTAINING PROTEIN"/>
    <property type="match status" value="1"/>
</dbReference>
<dbReference type="AlphaFoldDB" id="A0A914NHX6"/>
<evidence type="ECO:0000256" key="2">
    <source>
        <dbReference type="ARBA" id="ARBA00007732"/>
    </source>
</evidence>
<keyword evidence="6" id="KW-0472">Membrane</keyword>
<dbReference type="GO" id="GO:0002178">
    <property type="term" value="C:palmitoyltransferase complex"/>
    <property type="evidence" value="ECO:0007669"/>
    <property type="project" value="TreeGrafter"/>
</dbReference>
<dbReference type="InterPro" id="IPR019383">
    <property type="entry name" value="Golgin_A_7/ERF4"/>
</dbReference>
<evidence type="ECO:0000313" key="8">
    <source>
        <dbReference type="Proteomes" id="UP000887563"/>
    </source>
</evidence>
<dbReference type="GO" id="GO:0006612">
    <property type="term" value="P:protein targeting to membrane"/>
    <property type="evidence" value="ECO:0007669"/>
    <property type="project" value="TreeGrafter"/>
</dbReference>
<comment type="subunit">
    <text evidence="3">Interacts with ERF2.</text>
</comment>
<protein>
    <recommendedName>
        <fullName evidence="4">Ras modification protein ERF4</fullName>
    </recommendedName>
</protein>
<dbReference type="WBParaSite" id="Minc3s06062g39266">
    <property type="protein sequence ID" value="Minc3s06062g39266"/>
    <property type="gene ID" value="Minc3s06062g39266"/>
</dbReference>
<dbReference type="PANTHER" id="PTHR13254">
    <property type="entry name" value="GOLGI AUTOANTIGEN, GOLGIN SUBFAMILY A, 7"/>
    <property type="match status" value="1"/>
</dbReference>
<keyword evidence="5" id="KW-0256">Endoplasmic reticulum</keyword>
<feature type="domain" description="Golgin subfamily A member 7/ERF4" evidence="7">
    <location>
        <begin position="23"/>
        <end position="126"/>
    </location>
</feature>
<evidence type="ECO:0000256" key="4">
    <source>
        <dbReference type="ARBA" id="ARBA00018463"/>
    </source>
</evidence>
<accession>A0A914NHX6</accession>
<evidence type="ECO:0000256" key="1">
    <source>
        <dbReference type="ARBA" id="ARBA00004406"/>
    </source>
</evidence>
<proteinExistence type="inferred from homology"/>
<dbReference type="InterPro" id="IPR051371">
    <property type="entry name" value="Ras_palmitoyltransferase"/>
</dbReference>
<evidence type="ECO:0000259" key="7">
    <source>
        <dbReference type="Pfam" id="PF10256"/>
    </source>
</evidence>
<evidence type="ECO:0000313" key="9">
    <source>
        <dbReference type="WBParaSite" id="Minc3s06062g39266"/>
    </source>
</evidence>
<organism evidence="8 9">
    <name type="scientific">Meloidogyne incognita</name>
    <name type="common">Southern root-knot nematode worm</name>
    <name type="synonym">Oxyuris incognita</name>
    <dbReference type="NCBI Taxonomy" id="6306"/>
    <lineage>
        <taxon>Eukaryota</taxon>
        <taxon>Metazoa</taxon>
        <taxon>Ecdysozoa</taxon>
        <taxon>Nematoda</taxon>
        <taxon>Chromadorea</taxon>
        <taxon>Rhabditida</taxon>
        <taxon>Tylenchina</taxon>
        <taxon>Tylenchomorpha</taxon>
        <taxon>Tylenchoidea</taxon>
        <taxon>Meloidogynidae</taxon>
        <taxon>Meloidogyninae</taxon>
        <taxon>Meloidogyne</taxon>
        <taxon>Meloidogyne incognita group</taxon>
    </lineage>
</organism>
<dbReference type="Pfam" id="PF10256">
    <property type="entry name" value="Erf4"/>
    <property type="match status" value="1"/>
</dbReference>
<sequence>MEKEEFCSMNAKKFIFKEITVKRLLFVFSTEFPEELENYISRQLWTEFINNLNQIYSEAEKLSSRAYAENIIALLTCHLSRLCFKSFWTKKLEEAESLIDEANQQHFVNDGVYVGNPLDKGFRVIEVVLLDEPFAVGSGKADKDAISTPVQGLQPR</sequence>
<comment type="similarity">
    <text evidence="2">Belongs to the ERF4 family.</text>
</comment>
<name>A0A914NHX6_MELIC</name>
<dbReference type="GO" id="GO:0005789">
    <property type="term" value="C:endoplasmic reticulum membrane"/>
    <property type="evidence" value="ECO:0007669"/>
    <property type="project" value="UniProtKB-SubCell"/>
</dbReference>
<evidence type="ECO:0000256" key="5">
    <source>
        <dbReference type="ARBA" id="ARBA00022824"/>
    </source>
</evidence>
<comment type="subcellular location">
    <subcellularLocation>
        <location evidence="1">Endoplasmic reticulum membrane</location>
        <topology evidence="1">Peripheral membrane protein</topology>
    </subcellularLocation>
</comment>
<reference evidence="9" key="1">
    <citation type="submission" date="2022-11" db="UniProtKB">
        <authorList>
            <consortium name="WormBaseParasite"/>
        </authorList>
    </citation>
    <scope>IDENTIFICATION</scope>
</reference>
<keyword evidence="8" id="KW-1185">Reference proteome</keyword>
<evidence type="ECO:0000256" key="3">
    <source>
        <dbReference type="ARBA" id="ARBA00011396"/>
    </source>
</evidence>
<evidence type="ECO:0000256" key="6">
    <source>
        <dbReference type="ARBA" id="ARBA00023136"/>
    </source>
</evidence>